<name>Q55AS8_DICDI</name>
<proteinExistence type="inferred from homology"/>
<keyword evidence="2" id="KW-0285">Flavoprotein</keyword>
<evidence type="ECO:0000256" key="3">
    <source>
        <dbReference type="ARBA" id="ARBA00022827"/>
    </source>
</evidence>
<dbReference type="GO" id="GO:0050661">
    <property type="term" value="F:NADP binding"/>
    <property type="evidence" value="ECO:0007669"/>
    <property type="project" value="InterPro"/>
</dbReference>
<dbReference type="OMA" id="HYLKVWG"/>
<gene>
    <name evidence="6" type="ORF">DDB_G0271660</name>
</gene>
<dbReference type="GO" id="GO:0004499">
    <property type="term" value="F:N,N-dimethylaniline monooxygenase activity"/>
    <property type="evidence" value="ECO:0007669"/>
    <property type="project" value="InterPro"/>
</dbReference>
<dbReference type="InterPro" id="IPR036188">
    <property type="entry name" value="FAD/NAD-bd_sf"/>
</dbReference>
<reference evidence="6 7" key="1">
    <citation type="journal article" date="2005" name="Nature">
        <title>The genome of the social amoeba Dictyostelium discoideum.</title>
        <authorList>
            <consortium name="The Dictyostelium discoideum Sequencing Consortium"/>
            <person name="Eichinger L."/>
            <person name="Pachebat J.A."/>
            <person name="Glockner G."/>
            <person name="Rajandream M.A."/>
            <person name="Sucgang R."/>
            <person name="Berriman M."/>
            <person name="Song J."/>
            <person name="Olsen R."/>
            <person name="Szafranski K."/>
            <person name="Xu Q."/>
            <person name="Tunggal B."/>
            <person name="Kummerfeld S."/>
            <person name="Madera M."/>
            <person name="Konfortov B.A."/>
            <person name="Rivero F."/>
            <person name="Bankier A.T."/>
            <person name="Lehmann R."/>
            <person name="Hamlin N."/>
            <person name="Davies R."/>
            <person name="Gaudet P."/>
            <person name="Fey P."/>
            <person name="Pilcher K."/>
            <person name="Chen G."/>
            <person name="Saunders D."/>
            <person name="Sodergren E."/>
            <person name="Davis P."/>
            <person name="Kerhornou A."/>
            <person name="Nie X."/>
            <person name="Hall N."/>
            <person name="Anjard C."/>
            <person name="Hemphill L."/>
            <person name="Bason N."/>
            <person name="Farbrother P."/>
            <person name="Desany B."/>
            <person name="Just E."/>
            <person name="Morio T."/>
            <person name="Rost R."/>
            <person name="Churcher C."/>
            <person name="Cooper J."/>
            <person name="Haydock S."/>
            <person name="van Driessche N."/>
            <person name="Cronin A."/>
            <person name="Goodhead I."/>
            <person name="Muzny D."/>
            <person name="Mourier T."/>
            <person name="Pain A."/>
            <person name="Lu M."/>
            <person name="Harper D."/>
            <person name="Lindsay R."/>
            <person name="Hauser H."/>
            <person name="James K."/>
            <person name="Quiles M."/>
            <person name="Madan Babu M."/>
            <person name="Saito T."/>
            <person name="Buchrieser C."/>
            <person name="Wardroper A."/>
            <person name="Felder M."/>
            <person name="Thangavelu M."/>
            <person name="Johnson D."/>
            <person name="Knights A."/>
            <person name="Loulseged H."/>
            <person name="Mungall K."/>
            <person name="Oliver K."/>
            <person name="Price C."/>
            <person name="Quail M.A."/>
            <person name="Urushihara H."/>
            <person name="Hernandez J."/>
            <person name="Rabbinowitsch E."/>
            <person name="Steffen D."/>
            <person name="Sanders M."/>
            <person name="Ma J."/>
            <person name="Kohara Y."/>
            <person name="Sharp S."/>
            <person name="Simmonds M."/>
            <person name="Spiegler S."/>
            <person name="Tivey A."/>
            <person name="Sugano S."/>
            <person name="White B."/>
            <person name="Walker D."/>
            <person name="Woodward J."/>
            <person name="Winckler T."/>
            <person name="Tanaka Y."/>
            <person name="Shaulsky G."/>
            <person name="Schleicher M."/>
            <person name="Weinstock G."/>
            <person name="Rosenthal A."/>
            <person name="Cox E.C."/>
            <person name="Chisholm R.L."/>
            <person name="Gibbs R."/>
            <person name="Loomis W.F."/>
            <person name="Platzer M."/>
            <person name="Kay R.R."/>
            <person name="Williams J."/>
            <person name="Dear P.H."/>
            <person name="Noegel A.A."/>
            <person name="Barrell B."/>
            <person name="Kuspa A."/>
        </authorList>
    </citation>
    <scope>NUCLEOTIDE SEQUENCE [LARGE SCALE GENOMIC DNA]</scope>
    <source>
        <strain evidence="6 7">AX4</strain>
    </source>
</reference>
<dbReference type="InterPro" id="IPR000960">
    <property type="entry name" value="Flavin_mOase"/>
</dbReference>
<dbReference type="FunFam" id="3.50.50.60:FF:000660">
    <property type="entry name" value="Uncharacterized protein"/>
    <property type="match status" value="1"/>
</dbReference>
<keyword evidence="7" id="KW-1185">Reference proteome</keyword>
<dbReference type="InterPro" id="IPR050346">
    <property type="entry name" value="FMO-like"/>
</dbReference>
<dbReference type="RefSeq" id="XP_645618.1">
    <property type="nucleotide sequence ID" value="XM_640526.1"/>
</dbReference>
<dbReference type="PIRSF" id="PIRSF000332">
    <property type="entry name" value="FMO"/>
    <property type="match status" value="1"/>
</dbReference>
<accession>Q55AS8</accession>
<evidence type="ECO:0000313" key="7">
    <source>
        <dbReference type="Proteomes" id="UP000002195"/>
    </source>
</evidence>
<dbReference type="PRINTS" id="PR00370">
    <property type="entry name" value="FMOXYGENASE"/>
</dbReference>
<evidence type="ECO:0008006" key="8">
    <source>
        <dbReference type="Google" id="ProtNLM"/>
    </source>
</evidence>
<dbReference type="GO" id="GO:0004497">
    <property type="term" value="F:monooxygenase activity"/>
    <property type="evidence" value="ECO:0000318"/>
    <property type="project" value="GO_Central"/>
</dbReference>
<dbReference type="GO" id="GO:0050660">
    <property type="term" value="F:flavin adenine dinucleotide binding"/>
    <property type="evidence" value="ECO:0007669"/>
    <property type="project" value="InterPro"/>
</dbReference>
<dbReference type="Pfam" id="PF00743">
    <property type="entry name" value="FMO-like"/>
    <property type="match status" value="1"/>
</dbReference>
<protein>
    <recommendedName>
        <fullName evidence="8">Flavin-containing monooxygenase</fullName>
    </recommendedName>
</protein>
<dbReference type="PANTHER" id="PTHR23023">
    <property type="entry name" value="DIMETHYLANILINE MONOOXYGENASE"/>
    <property type="match status" value="1"/>
</dbReference>
<dbReference type="PaxDb" id="44689-DDB0216893"/>
<dbReference type="InterPro" id="IPR020946">
    <property type="entry name" value="Flavin_mOase-like"/>
</dbReference>
<keyword evidence="3" id="KW-0274">FAD</keyword>
<dbReference type="KEGG" id="ddi:DDB_G0271660"/>
<comment type="similarity">
    <text evidence="1">Belongs to the FMO family.</text>
</comment>
<evidence type="ECO:0000313" key="6">
    <source>
        <dbReference type="EMBL" id="EAL71694.1"/>
    </source>
</evidence>
<dbReference type="dictyBase" id="DDB_G0271660">
    <property type="gene designation" value="fmoB"/>
</dbReference>
<keyword evidence="4" id="KW-0521">NADP</keyword>
<dbReference type="SUPFAM" id="SSF51905">
    <property type="entry name" value="FAD/NAD(P)-binding domain"/>
    <property type="match status" value="2"/>
</dbReference>
<dbReference type="SMR" id="Q55AS8"/>
<dbReference type="FunFam" id="3.50.50.60:FF:000544">
    <property type="entry name" value="Flavin-containing monooxygenase, putative"/>
    <property type="match status" value="1"/>
</dbReference>
<comment type="caution">
    <text evidence="6">The sequence shown here is derived from an EMBL/GenBank/DDBJ whole genome shotgun (WGS) entry which is preliminary data.</text>
</comment>
<dbReference type="EMBL" id="AAFI02000006">
    <property type="protein sequence ID" value="EAL71694.1"/>
    <property type="molecule type" value="Genomic_DNA"/>
</dbReference>
<dbReference type="Gene3D" id="3.50.50.60">
    <property type="entry name" value="FAD/NAD(P)-binding domain"/>
    <property type="match status" value="4"/>
</dbReference>
<dbReference type="Reactome" id="R-DDI-1614558">
    <property type="pathway name" value="Degradation of cysteine and homocysteine"/>
</dbReference>
<dbReference type="Proteomes" id="UP000002195">
    <property type="component" value="Unassembled WGS sequence"/>
</dbReference>
<dbReference type="InParanoid" id="Q55AS8"/>
<evidence type="ECO:0000256" key="4">
    <source>
        <dbReference type="ARBA" id="ARBA00022857"/>
    </source>
</evidence>
<dbReference type="FunFam" id="3.50.50.60:FF:000855">
    <property type="entry name" value="Uncharacterized protein"/>
    <property type="match status" value="1"/>
</dbReference>
<dbReference type="Reactome" id="R-DDI-217271">
    <property type="pathway name" value="FMO oxidises nucleophiles"/>
</dbReference>
<evidence type="ECO:0000256" key="5">
    <source>
        <dbReference type="ARBA" id="ARBA00023002"/>
    </source>
</evidence>
<sequence length="512" mass="59918">MNYKKKIGIIGGGPSGIVSAKTAIECGFDVVIFEKQDDIGGVWSIKNGKAWDNMKSHISYVSMSFSDYYWDVPEERKPFHPSREEMYQYFYNYCKDFNILDKFKLKTNVIDVNQINHTKKWLIKYSTTINNDGDVEFNEEEFDFIIISTGFLAKKKEINIKNKFNNFNGKIWTSDQYKNPNHFKDKRVLIIGGLSSGIEIACDISNVTKNLYIICNKKSWIVKRRFPNNELNLPVNDHCIQFRELHYKEMPDIELNIIKNNILNIISQNQRENEYFKMTTPDYKTPNLIVSDNFLDILKSGEIKLINKTINYCENNNVIFGGENDTTTIEFDDIICCDGYDIDLSFFNDKIKEKISYDFSYPHMPIVLHKHVFSPDLENIGFIGLFKGASMIEYEIQARWAVYCWANISKLPTREQMLHGISKEFEIRNQNDPSDIPQFILKSSIRFCDEIAKEIGCLPDFEKLKQSDPYLYDILWNKMCHPAAYRLVGPFSNINAEYNIKNDFNHYYKIDK</sequence>
<evidence type="ECO:0000256" key="1">
    <source>
        <dbReference type="ARBA" id="ARBA00009183"/>
    </source>
</evidence>
<keyword evidence="5" id="KW-0560">Oxidoreductase</keyword>
<dbReference type="HOGENOM" id="CLU_006909_8_2_1"/>
<evidence type="ECO:0000256" key="2">
    <source>
        <dbReference type="ARBA" id="ARBA00022630"/>
    </source>
</evidence>
<dbReference type="FunCoup" id="Q55AS8">
    <property type="interactions" value="11"/>
</dbReference>
<dbReference type="AlphaFoldDB" id="Q55AS8"/>
<dbReference type="VEuPathDB" id="AmoebaDB:DDB_G0271660"/>
<organism evidence="6 7">
    <name type="scientific">Dictyostelium discoideum</name>
    <name type="common">Social amoeba</name>
    <dbReference type="NCBI Taxonomy" id="44689"/>
    <lineage>
        <taxon>Eukaryota</taxon>
        <taxon>Amoebozoa</taxon>
        <taxon>Evosea</taxon>
        <taxon>Eumycetozoa</taxon>
        <taxon>Dictyostelia</taxon>
        <taxon>Dictyosteliales</taxon>
        <taxon>Dictyosteliaceae</taxon>
        <taxon>Dictyostelium</taxon>
    </lineage>
</organism>
<dbReference type="FunFam" id="3.50.50.60:FF:000428">
    <property type="entry name" value="Dimethylaniline monooxygenase [N-oxide-forming]"/>
    <property type="match status" value="1"/>
</dbReference>
<dbReference type="GeneID" id="8618073"/>
<dbReference type="eggNOG" id="KOG1399">
    <property type="taxonomic scope" value="Eukaryota"/>
</dbReference>
<dbReference type="PhylomeDB" id="Q55AS8"/>